<name>A0AAN7RWH9_MYCAM</name>
<sequence length="87" mass="9983">MRVVKHWNRLPREVVDAPSVETLKSLLARPPWRNLRDQGERLEQGRRTLGEGGSGSVFNSIFEKAFHAKATFKANLFWTLTDISFTL</sequence>
<comment type="caution">
    <text evidence="1">The sequence shown here is derived from an EMBL/GenBank/DDBJ whole genome shotgun (WGS) entry which is preliminary data.</text>
</comment>
<protein>
    <submittedName>
        <fullName evidence="1">Uncharacterized protein</fullName>
    </submittedName>
</protein>
<accession>A0AAN7RWH9</accession>
<keyword evidence="2" id="KW-1185">Reference proteome</keyword>
<organism evidence="1 2">
    <name type="scientific">Mycteria americana</name>
    <name type="common">Wood stork</name>
    <dbReference type="NCBI Taxonomy" id="33587"/>
    <lineage>
        <taxon>Eukaryota</taxon>
        <taxon>Metazoa</taxon>
        <taxon>Chordata</taxon>
        <taxon>Craniata</taxon>
        <taxon>Vertebrata</taxon>
        <taxon>Euteleostomi</taxon>
        <taxon>Archelosauria</taxon>
        <taxon>Archosauria</taxon>
        <taxon>Dinosauria</taxon>
        <taxon>Saurischia</taxon>
        <taxon>Theropoda</taxon>
        <taxon>Coelurosauria</taxon>
        <taxon>Aves</taxon>
        <taxon>Neognathae</taxon>
        <taxon>Neoaves</taxon>
        <taxon>Aequornithes</taxon>
        <taxon>Ciconiiformes</taxon>
        <taxon>Ciconiidae</taxon>
        <taxon>Mycteria</taxon>
    </lineage>
</organism>
<gene>
    <name evidence="1" type="ORF">QYF61_027595</name>
</gene>
<evidence type="ECO:0000313" key="2">
    <source>
        <dbReference type="Proteomes" id="UP001333110"/>
    </source>
</evidence>
<dbReference type="EMBL" id="JAUNZN010000018">
    <property type="protein sequence ID" value="KAK4811366.1"/>
    <property type="molecule type" value="Genomic_DNA"/>
</dbReference>
<dbReference type="AlphaFoldDB" id="A0AAN7RWH9"/>
<evidence type="ECO:0000313" key="1">
    <source>
        <dbReference type="EMBL" id="KAK4811366.1"/>
    </source>
</evidence>
<reference evidence="1 2" key="1">
    <citation type="journal article" date="2023" name="J. Hered.">
        <title>Chromosome-level genome of the wood stork (Mycteria americana) provides insight into avian chromosome evolution.</title>
        <authorList>
            <person name="Flamio R. Jr."/>
            <person name="Ramstad K.M."/>
        </authorList>
    </citation>
    <scope>NUCLEOTIDE SEQUENCE [LARGE SCALE GENOMIC DNA]</scope>
    <source>
        <strain evidence="1">JAX WOST 10</strain>
    </source>
</reference>
<dbReference type="Proteomes" id="UP001333110">
    <property type="component" value="Unassembled WGS sequence"/>
</dbReference>
<proteinExistence type="predicted"/>